<dbReference type="AlphaFoldDB" id="A0A9D2E9W6"/>
<evidence type="ECO:0000256" key="3">
    <source>
        <dbReference type="ARBA" id="ARBA00022722"/>
    </source>
</evidence>
<evidence type="ECO:0000313" key="7">
    <source>
        <dbReference type="Proteomes" id="UP000824028"/>
    </source>
</evidence>
<dbReference type="InterPro" id="IPR008201">
    <property type="entry name" value="HepT-like"/>
</dbReference>
<dbReference type="InterPro" id="IPR051813">
    <property type="entry name" value="HepT_RNase_toxin"/>
</dbReference>
<keyword evidence="4" id="KW-0547">Nucleotide-binding</keyword>
<organism evidence="6 7">
    <name type="scientific">Candidatus Bacteroides merdigallinarum</name>
    <dbReference type="NCBI Taxonomy" id="2838473"/>
    <lineage>
        <taxon>Bacteria</taxon>
        <taxon>Pseudomonadati</taxon>
        <taxon>Bacteroidota</taxon>
        <taxon>Bacteroidia</taxon>
        <taxon>Bacteroidales</taxon>
        <taxon>Bacteroidaceae</taxon>
        <taxon>Bacteroides</taxon>
    </lineage>
</organism>
<dbReference type="PANTHER" id="PTHR34139:SF1">
    <property type="entry name" value="RNASE MJ1380-RELATED"/>
    <property type="match status" value="1"/>
</dbReference>
<dbReference type="Pfam" id="PF01934">
    <property type="entry name" value="HepT-like"/>
    <property type="match status" value="1"/>
</dbReference>
<keyword evidence="3" id="KW-0540">Nuclease</keyword>
<dbReference type="Proteomes" id="UP000824028">
    <property type="component" value="Unassembled WGS sequence"/>
</dbReference>
<evidence type="ECO:0000256" key="5">
    <source>
        <dbReference type="ARBA" id="ARBA00022801"/>
    </source>
</evidence>
<dbReference type="GO" id="GO:0004540">
    <property type="term" value="F:RNA nuclease activity"/>
    <property type="evidence" value="ECO:0007669"/>
    <property type="project" value="InterPro"/>
</dbReference>
<dbReference type="GO" id="GO:0000166">
    <property type="term" value="F:nucleotide binding"/>
    <property type="evidence" value="ECO:0007669"/>
    <property type="project" value="UniProtKB-KW"/>
</dbReference>
<accession>A0A9D2E9W6</accession>
<keyword evidence="1" id="KW-0597">Phosphoprotein</keyword>
<evidence type="ECO:0000256" key="1">
    <source>
        <dbReference type="ARBA" id="ARBA00022553"/>
    </source>
</evidence>
<keyword evidence="5" id="KW-0378">Hydrolase</keyword>
<evidence type="ECO:0000256" key="4">
    <source>
        <dbReference type="ARBA" id="ARBA00022741"/>
    </source>
</evidence>
<comment type="caution">
    <text evidence="6">The sequence shown here is derived from an EMBL/GenBank/DDBJ whole genome shotgun (WGS) entry which is preliminary data.</text>
</comment>
<sequence>MSYKHQDRVVQTLQQIEKAILLLEEWNKSVCCADDYLLTPEGTRNLAASCMLVEAIGEAYKKIDAMTDGELLPLYPSIPWKAVKGIRDHIAHGYFEIDADIIYETIKNDLSPLLEATRFFLNKVLK</sequence>
<evidence type="ECO:0000313" key="6">
    <source>
        <dbReference type="EMBL" id="HIZ33719.1"/>
    </source>
</evidence>
<dbReference type="EMBL" id="DXBX01000076">
    <property type="protein sequence ID" value="HIZ33719.1"/>
    <property type="molecule type" value="Genomic_DNA"/>
</dbReference>
<dbReference type="PANTHER" id="PTHR34139">
    <property type="entry name" value="UPF0331 PROTEIN MJ0127"/>
    <property type="match status" value="1"/>
</dbReference>
<reference evidence="6" key="2">
    <citation type="submission" date="2021-04" db="EMBL/GenBank/DDBJ databases">
        <authorList>
            <person name="Gilroy R."/>
        </authorList>
    </citation>
    <scope>NUCLEOTIDE SEQUENCE</scope>
    <source>
        <strain evidence="6">ChiHjej9B8-1298</strain>
    </source>
</reference>
<reference evidence="6" key="1">
    <citation type="journal article" date="2021" name="PeerJ">
        <title>Extensive microbial diversity within the chicken gut microbiome revealed by metagenomics and culture.</title>
        <authorList>
            <person name="Gilroy R."/>
            <person name="Ravi A."/>
            <person name="Getino M."/>
            <person name="Pursley I."/>
            <person name="Horton D.L."/>
            <person name="Alikhan N.F."/>
            <person name="Baker D."/>
            <person name="Gharbi K."/>
            <person name="Hall N."/>
            <person name="Watson M."/>
            <person name="Adriaenssens E.M."/>
            <person name="Foster-Nyarko E."/>
            <person name="Jarju S."/>
            <person name="Secka A."/>
            <person name="Antonio M."/>
            <person name="Oren A."/>
            <person name="Chaudhuri R.R."/>
            <person name="La Ragione R."/>
            <person name="Hildebrand F."/>
            <person name="Pallen M.J."/>
        </authorList>
    </citation>
    <scope>NUCLEOTIDE SEQUENCE</scope>
    <source>
        <strain evidence="6">ChiHjej9B8-1298</strain>
    </source>
</reference>
<proteinExistence type="predicted"/>
<name>A0A9D2E9W6_9BACE</name>
<keyword evidence="2" id="KW-1277">Toxin-antitoxin system</keyword>
<evidence type="ECO:0000256" key="2">
    <source>
        <dbReference type="ARBA" id="ARBA00022649"/>
    </source>
</evidence>
<gene>
    <name evidence="6" type="ORF">H9814_09345</name>
</gene>
<protein>
    <submittedName>
        <fullName evidence="6">DUF86 domain-containing protein</fullName>
    </submittedName>
</protein>
<dbReference type="GO" id="GO:0110001">
    <property type="term" value="C:toxin-antitoxin complex"/>
    <property type="evidence" value="ECO:0007669"/>
    <property type="project" value="InterPro"/>
</dbReference>
<dbReference type="GO" id="GO:0016787">
    <property type="term" value="F:hydrolase activity"/>
    <property type="evidence" value="ECO:0007669"/>
    <property type="project" value="UniProtKB-KW"/>
</dbReference>